<keyword evidence="2" id="KW-1185">Reference proteome</keyword>
<accession>A0A931CHJ9</accession>
<name>A0A931CHJ9_9MICC</name>
<sequence>MKIIDDLAESRRFRRDVVATWGRPNQPAPERLYGKGAFVQHYALDRLSPKALCGGSVMLVSDQPFITRTRLQCPLCVSVVARIMVRAVAEQAAALTKK</sequence>
<dbReference type="Proteomes" id="UP000655366">
    <property type="component" value="Unassembled WGS sequence"/>
</dbReference>
<dbReference type="EMBL" id="JADNYM010000005">
    <property type="protein sequence ID" value="MBG0738712.1"/>
    <property type="molecule type" value="Genomic_DNA"/>
</dbReference>
<comment type="caution">
    <text evidence="1">The sequence shown here is derived from an EMBL/GenBank/DDBJ whole genome shotgun (WGS) entry which is preliminary data.</text>
</comment>
<reference evidence="1 2" key="1">
    <citation type="submission" date="2020-11" db="EMBL/GenBank/DDBJ databases">
        <title>Arthrobacter antarcticus sp. nov., isolated from Antarctic Soil.</title>
        <authorList>
            <person name="Li J."/>
        </authorList>
    </citation>
    <scope>NUCLEOTIDE SEQUENCE [LARGE SCALE GENOMIC DNA]</scope>
    <source>
        <strain evidence="1 2">Z1-20</strain>
    </source>
</reference>
<proteinExistence type="predicted"/>
<protein>
    <submittedName>
        <fullName evidence="1">Uncharacterized protein</fullName>
    </submittedName>
</protein>
<evidence type="ECO:0000313" key="2">
    <source>
        <dbReference type="Proteomes" id="UP000655366"/>
    </source>
</evidence>
<evidence type="ECO:0000313" key="1">
    <source>
        <dbReference type="EMBL" id="MBG0738712.1"/>
    </source>
</evidence>
<gene>
    <name evidence="1" type="ORF">IV500_04675</name>
</gene>
<dbReference type="RefSeq" id="WP_196395658.1">
    <property type="nucleotide sequence ID" value="NZ_JADNYM010000005.1"/>
</dbReference>
<dbReference type="AlphaFoldDB" id="A0A931CHJ9"/>
<organism evidence="1 2">
    <name type="scientific">Arthrobacter terrae</name>
    <dbReference type="NCBI Taxonomy" id="2935737"/>
    <lineage>
        <taxon>Bacteria</taxon>
        <taxon>Bacillati</taxon>
        <taxon>Actinomycetota</taxon>
        <taxon>Actinomycetes</taxon>
        <taxon>Micrococcales</taxon>
        <taxon>Micrococcaceae</taxon>
        <taxon>Arthrobacter</taxon>
    </lineage>
</organism>